<dbReference type="InterPro" id="IPR000639">
    <property type="entry name" value="Epox_hydrolase-like"/>
</dbReference>
<evidence type="ECO:0000256" key="1">
    <source>
        <dbReference type="ARBA" id="ARBA00022801"/>
    </source>
</evidence>
<dbReference type="Proteomes" id="UP001500957">
    <property type="component" value="Unassembled WGS sequence"/>
</dbReference>
<evidence type="ECO:0000313" key="4">
    <source>
        <dbReference type="Proteomes" id="UP001500957"/>
    </source>
</evidence>
<name>A0ABN1GKB7_9ACTN</name>
<dbReference type="Pfam" id="PF00561">
    <property type="entry name" value="Abhydrolase_1"/>
    <property type="match status" value="1"/>
</dbReference>
<organism evidence="3 4">
    <name type="scientific">Sporichthya brevicatena</name>
    <dbReference type="NCBI Taxonomy" id="171442"/>
    <lineage>
        <taxon>Bacteria</taxon>
        <taxon>Bacillati</taxon>
        <taxon>Actinomycetota</taxon>
        <taxon>Actinomycetes</taxon>
        <taxon>Sporichthyales</taxon>
        <taxon>Sporichthyaceae</taxon>
        <taxon>Sporichthya</taxon>
    </lineage>
</organism>
<dbReference type="PRINTS" id="PR00412">
    <property type="entry name" value="EPOXHYDRLASE"/>
</dbReference>
<dbReference type="SUPFAM" id="SSF53474">
    <property type="entry name" value="alpha/beta-Hydrolases"/>
    <property type="match status" value="1"/>
</dbReference>
<keyword evidence="4" id="KW-1185">Reference proteome</keyword>
<proteinExistence type="predicted"/>
<comment type="caution">
    <text evidence="3">The sequence shown here is derived from an EMBL/GenBank/DDBJ whole genome shotgun (WGS) entry which is preliminary data.</text>
</comment>
<dbReference type="GO" id="GO:0016787">
    <property type="term" value="F:hydrolase activity"/>
    <property type="evidence" value="ECO:0007669"/>
    <property type="project" value="UniProtKB-KW"/>
</dbReference>
<keyword evidence="1 3" id="KW-0378">Hydrolase</keyword>
<feature type="domain" description="AB hydrolase-1" evidence="2">
    <location>
        <begin position="1"/>
        <end position="232"/>
    </location>
</feature>
<protein>
    <submittedName>
        <fullName evidence="3">Alpha/beta fold hydrolase</fullName>
    </submittedName>
</protein>
<dbReference type="InterPro" id="IPR029058">
    <property type="entry name" value="AB_hydrolase_fold"/>
</dbReference>
<evidence type="ECO:0000259" key="2">
    <source>
        <dbReference type="Pfam" id="PF00561"/>
    </source>
</evidence>
<dbReference type="InterPro" id="IPR000073">
    <property type="entry name" value="AB_hydrolase_1"/>
</dbReference>
<reference evidence="3 4" key="1">
    <citation type="journal article" date="2019" name="Int. J. Syst. Evol. Microbiol.">
        <title>The Global Catalogue of Microorganisms (GCM) 10K type strain sequencing project: providing services to taxonomists for standard genome sequencing and annotation.</title>
        <authorList>
            <consortium name="The Broad Institute Genomics Platform"/>
            <consortium name="The Broad Institute Genome Sequencing Center for Infectious Disease"/>
            <person name="Wu L."/>
            <person name="Ma J."/>
        </authorList>
    </citation>
    <scope>NUCLEOTIDE SEQUENCE [LARGE SCALE GENOMIC DNA]</scope>
    <source>
        <strain evidence="3 4">JCM 10671</strain>
    </source>
</reference>
<sequence length="254" mass="28742">MLLLHGFPQHADCWDRVVPLLNAAGYRTVTFDQRGYTPEARPPRRRDYVIGELTADAAAVVEAYGGRAHVVGHDWGAIVAWFLATDHPERAATVASVSVPHPRAFLASMGTSRQVLSSWYILFFQLPWLPERALRARWTWFLSDYAGQTPEGARRDLAGFPDAESLRGAIHWYRGLPLVNLWRRSGARVQQPTLFVWSDHDVALKRKGAETTERYVDGPYTFEILPGVSHWIPEAAPERFTELLVAHLRAHPLE</sequence>
<accession>A0ABN1GKB7</accession>
<dbReference type="PANTHER" id="PTHR43329">
    <property type="entry name" value="EPOXIDE HYDROLASE"/>
    <property type="match status" value="1"/>
</dbReference>
<dbReference type="EMBL" id="BAAAHE010000010">
    <property type="protein sequence ID" value="GAA0613326.1"/>
    <property type="molecule type" value="Genomic_DNA"/>
</dbReference>
<gene>
    <name evidence="3" type="ORF">GCM10009547_14020</name>
</gene>
<evidence type="ECO:0000313" key="3">
    <source>
        <dbReference type="EMBL" id="GAA0613326.1"/>
    </source>
</evidence>
<dbReference type="Gene3D" id="3.40.50.1820">
    <property type="entry name" value="alpha/beta hydrolase"/>
    <property type="match status" value="1"/>
</dbReference>